<evidence type="ECO:0000313" key="2">
    <source>
        <dbReference type="EMBL" id="CAG6395097.1"/>
    </source>
</evidence>
<proteinExistence type="predicted"/>
<feature type="region of interest" description="Disordered" evidence="1">
    <location>
        <begin position="1"/>
        <end position="171"/>
    </location>
</feature>
<feature type="compositionally biased region" description="Basic residues" evidence="1">
    <location>
        <begin position="31"/>
        <end position="53"/>
    </location>
</feature>
<feature type="compositionally biased region" description="Basic residues" evidence="1">
    <location>
        <begin position="10"/>
        <end position="23"/>
    </location>
</feature>
<name>A0A9W4E7X5_9ACTN</name>
<dbReference type="AlphaFoldDB" id="A0A9W4E7X5"/>
<organism evidence="2 3">
    <name type="scientific">Actinacidiphila cocklensis</name>
    <dbReference type="NCBI Taxonomy" id="887465"/>
    <lineage>
        <taxon>Bacteria</taxon>
        <taxon>Bacillati</taxon>
        <taxon>Actinomycetota</taxon>
        <taxon>Actinomycetes</taxon>
        <taxon>Kitasatosporales</taxon>
        <taxon>Streptomycetaceae</taxon>
        <taxon>Actinacidiphila</taxon>
    </lineage>
</organism>
<feature type="compositionally biased region" description="Basic residues" evidence="1">
    <location>
        <begin position="146"/>
        <end position="168"/>
    </location>
</feature>
<accession>A0A9W4E7X5</accession>
<evidence type="ECO:0000256" key="1">
    <source>
        <dbReference type="SAM" id="MobiDB-lite"/>
    </source>
</evidence>
<dbReference type="Proteomes" id="UP001152519">
    <property type="component" value="Unassembled WGS sequence"/>
</dbReference>
<sequence length="247" mass="27820">MLGRPARPGHQQRRLPGRRRPRLRLVPGRQRLQRPLHRAARTPHRADLRHRPRRPDADHRGQPHRGRPRDRTARHVGHRPARARPRRGLRGRLRLGARRHRTRRLSAAHNAADHADPDRHPDGHRAARPRRCGLRREPDGAGRAGRQPHHAARRRLSPPHPGRRRPGRLRPDAAGRLRRHHLHDGTHARGLGHPAVLGPVRVPVAGGRGRPRTVEGCTGSCSPRAGWWSACSSCWPCPSASSWAVGS</sequence>
<feature type="compositionally biased region" description="Basic and acidic residues" evidence="1">
    <location>
        <begin position="111"/>
        <end position="125"/>
    </location>
</feature>
<feature type="compositionally biased region" description="Basic residues" evidence="1">
    <location>
        <begin position="62"/>
        <end position="106"/>
    </location>
</feature>
<dbReference type="EMBL" id="CAJSLV010000059">
    <property type="protein sequence ID" value="CAG6395097.1"/>
    <property type="molecule type" value="Genomic_DNA"/>
</dbReference>
<keyword evidence="3" id="KW-1185">Reference proteome</keyword>
<evidence type="ECO:0000313" key="3">
    <source>
        <dbReference type="Proteomes" id="UP001152519"/>
    </source>
</evidence>
<comment type="caution">
    <text evidence="2">The sequence shown here is derived from an EMBL/GenBank/DDBJ whole genome shotgun (WGS) entry which is preliminary data.</text>
</comment>
<protein>
    <submittedName>
        <fullName evidence="2">Uncharacterized protein</fullName>
    </submittedName>
</protein>
<reference evidence="2" key="1">
    <citation type="submission" date="2021-05" db="EMBL/GenBank/DDBJ databases">
        <authorList>
            <person name="Arsene-Ploetze F."/>
        </authorList>
    </citation>
    <scope>NUCLEOTIDE SEQUENCE</scope>
    <source>
        <strain evidence="2">DSM 42138</strain>
    </source>
</reference>
<gene>
    <name evidence="2" type="ORF">SCOCK_30330</name>
</gene>